<sequence length="514" mass="55180">MSQAPPERGGVISRWKDKRSYNRDAKSGGNTMKAAYVLAAHEAKNLNRTTLERIGASKMTKFDLERLVTSGVNAEVRPDLYGAAAQQRAQVANRRMEATRPANTPTRNPFRQARRAATRWNNIRKGRNVVKGAMALAARQAKKDDPRVRVGVQRNPMINKNSLAALATGRLDAVFNPELNNPQPRAGQVGPVPGQVPQGQVPPGQPGQVPPGQPGQAPQQPASSPEIATLQQQLGNLETALQASQQLQVQLAQQIQQLTEFTIRQSEALEALQGQVAAQQQLQAQPEAQQPQTPQPQAQQPQPQAQQPQAQQPQPQAQQPQAQQPQPQAQQPQAQQPQPQAQQPQAQQPQAQQPQAQQPQAAQPQAQQPQAQQPQAQQPQPLPQAQQPQSQPLPQAQQPQSQPLPQAQQPGQVVAGGDRPEPSAQTDQDWVSRAANPETSPPQPAAAQPQTDGQGRTAEEKAALAKTAAAADPGTPPRPSTPEEARKTADSSGRSGAATPSLKTQAKETPKARG</sequence>
<feature type="compositionally biased region" description="Basic and acidic residues" evidence="2">
    <location>
        <begin position="505"/>
        <end position="514"/>
    </location>
</feature>
<dbReference type="Proteomes" id="UP001501705">
    <property type="component" value="Unassembled WGS sequence"/>
</dbReference>
<feature type="compositionally biased region" description="Pro residues" evidence="2">
    <location>
        <begin position="203"/>
        <end position="213"/>
    </location>
</feature>
<reference evidence="4" key="1">
    <citation type="journal article" date="2019" name="Int. J. Syst. Evol. Microbiol.">
        <title>The Global Catalogue of Microorganisms (GCM) 10K type strain sequencing project: providing services to taxonomists for standard genome sequencing and annotation.</title>
        <authorList>
            <consortium name="The Broad Institute Genomics Platform"/>
            <consortium name="The Broad Institute Genome Sequencing Center for Infectious Disease"/>
            <person name="Wu L."/>
            <person name="Ma J."/>
        </authorList>
    </citation>
    <scope>NUCLEOTIDE SEQUENCE [LARGE SCALE GENOMIC DNA]</scope>
    <source>
        <strain evidence="4">JCM 15572</strain>
    </source>
</reference>
<evidence type="ECO:0000313" key="3">
    <source>
        <dbReference type="EMBL" id="GAA1580441.1"/>
    </source>
</evidence>
<dbReference type="EMBL" id="BAAAPH010000013">
    <property type="protein sequence ID" value="GAA1580441.1"/>
    <property type="molecule type" value="Genomic_DNA"/>
</dbReference>
<keyword evidence="1" id="KW-0175">Coiled coil</keyword>
<accession>A0ABP4PHE2</accession>
<comment type="caution">
    <text evidence="3">The sequence shown here is derived from an EMBL/GenBank/DDBJ whole genome shotgun (WGS) entry which is preliminary data.</text>
</comment>
<feature type="region of interest" description="Disordered" evidence="2">
    <location>
        <begin position="280"/>
        <end position="514"/>
    </location>
</feature>
<dbReference type="RefSeq" id="WP_344235213.1">
    <property type="nucleotide sequence ID" value="NZ_BAAAPH010000013.1"/>
</dbReference>
<feature type="region of interest" description="Disordered" evidence="2">
    <location>
        <begin position="175"/>
        <end position="225"/>
    </location>
</feature>
<evidence type="ECO:0000256" key="1">
    <source>
        <dbReference type="SAM" id="Coils"/>
    </source>
</evidence>
<name>A0ABP4PHE2_9ACTN</name>
<feature type="compositionally biased region" description="Basic and acidic residues" evidence="2">
    <location>
        <begin position="14"/>
        <end position="26"/>
    </location>
</feature>
<gene>
    <name evidence="3" type="ORF">GCM10009804_41280</name>
</gene>
<feature type="compositionally biased region" description="Low complexity" evidence="2">
    <location>
        <begin position="182"/>
        <end position="202"/>
    </location>
</feature>
<feature type="compositionally biased region" description="Low complexity" evidence="2">
    <location>
        <begin position="280"/>
        <end position="410"/>
    </location>
</feature>
<protein>
    <submittedName>
        <fullName evidence="3">Uncharacterized protein</fullName>
    </submittedName>
</protein>
<keyword evidence="4" id="KW-1185">Reference proteome</keyword>
<evidence type="ECO:0000313" key="4">
    <source>
        <dbReference type="Proteomes" id="UP001501705"/>
    </source>
</evidence>
<evidence type="ECO:0000256" key="2">
    <source>
        <dbReference type="SAM" id="MobiDB-lite"/>
    </source>
</evidence>
<feature type="coiled-coil region" evidence="1">
    <location>
        <begin position="227"/>
        <end position="257"/>
    </location>
</feature>
<organism evidence="3 4">
    <name type="scientific">Kribbella hippodromi</name>
    <dbReference type="NCBI Taxonomy" id="434347"/>
    <lineage>
        <taxon>Bacteria</taxon>
        <taxon>Bacillati</taxon>
        <taxon>Actinomycetota</taxon>
        <taxon>Actinomycetes</taxon>
        <taxon>Propionibacteriales</taxon>
        <taxon>Kribbellaceae</taxon>
        <taxon>Kribbella</taxon>
    </lineage>
</organism>
<feature type="region of interest" description="Disordered" evidence="2">
    <location>
        <begin position="1"/>
        <end position="28"/>
    </location>
</feature>
<proteinExistence type="predicted"/>